<keyword evidence="3" id="KW-1185">Reference proteome</keyword>
<dbReference type="Proteomes" id="UP000887116">
    <property type="component" value="Unassembled WGS sequence"/>
</dbReference>
<evidence type="ECO:0000256" key="1">
    <source>
        <dbReference type="SAM" id="MobiDB-lite"/>
    </source>
</evidence>
<proteinExistence type="predicted"/>
<protein>
    <submittedName>
        <fullName evidence="2">Uncharacterized protein</fullName>
    </submittedName>
</protein>
<dbReference type="OrthoDB" id="10369414at2759"/>
<evidence type="ECO:0000313" key="3">
    <source>
        <dbReference type="Proteomes" id="UP000887116"/>
    </source>
</evidence>
<organism evidence="2 3">
    <name type="scientific">Trichonephila clavata</name>
    <name type="common">Joro spider</name>
    <name type="synonym">Nephila clavata</name>
    <dbReference type="NCBI Taxonomy" id="2740835"/>
    <lineage>
        <taxon>Eukaryota</taxon>
        <taxon>Metazoa</taxon>
        <taxon>Ecdysozoa</taxon>
        <taxon>Arthropoda</taxon>
        <taxon>Chelicerata</taxon>
        <taxon>Arachnida</taxon>
        <taxon>Araneae</taxon>
        <taxon>Araneomorphae</taxon>
        <taxon>Entelegynae</taxon>
        <taxon>Araneoidea</taxon>
        <taxon>Nephilidae</taxon>
        <taxon>Trichonephila</taxon>
    </lineage>
</organism>
<dbReference type="AlphaFoldDB" id="A0A8X6FWE7"/>
<name>A0A8X6FWE7_TRICU</name>
<evidence type="ECO:0000313" key="2">
    <source>
        <dbReference type="EMBL" id="GFQ89937.1"/>
    </source>
</evidence>
<comment type="caution">
    <text evidence="2">The sequence shown here is derived from an EMBL/GenBank/DDBJ whole genome shotgun (WGS) entry which is preliminary data.</text>
</comment>
<gene>
    <name evidence="2" type="ORF">TNCT_590572</name>
</gene>
<sequence>MSECLKDEVLWNKSLEDKIPSDDVLKDEESYNNFLVMLEASMPLNLPSDDSTHRDNSNAPELPCGERQRSQSLNLPNCVGIGRELRRMSCEFEQKRLVEWNAVVIQPRRSSISSFFRKFS</sequence>
<reference evidence="2" key="1">
    <citation type="submission" date="2020-07" db="EMBL/GenBank/DDBJ databases">
        <title>Multicomponent nature underlies the extraordinary mechanical properties of spider dragline silk.</title>
        <authorList>
            <person name="Kono N."/>
            <person name="Nakamura H."/>
            <person name="Mori M."/>
            <person name="Yoshida Y."/>
            <person name="Ohtoshi R."/>
            <person name="Malay A.D."/>
            <person name="Moran D.A.P."/>
            <person name="Tomita M."/>
            <person name="Numata K."/>
            <person name="Arakawa K."/>
        </authorList>
    </citation>
    <scope>NUCLEOTIDE SEQUENCE</scope>
</reference>
<accession>A0A8X6FWE7</accession>
<dbReference type="EMBL" id="BMAO01023620">
    <property type="protein sequence ID" value="GFQ89937.1"/>
    <property type="molecule type" value="Genomic_DNA"/>
</dbReference>
<feature type="region of interest" description="Disordered" evidence="1">
    <location>
        <begin position="45"/>
        <end position="68"/>
    </location>
</feature>